<keyword evidence="7" id="KW-0238">DNA-binding</keyword>
<evidence type="ECO:0000256" key="7">
    <source>
        <dbReference type="ARBA" id="ARBA00023125"/>
    </source>
</evidence>
<protein>
    <recommendedName>
        <fullName evidence="4">Protection of telomeres protein 1</fullName>
    </recommendedName>
</protein>
<dbReference type="EMBL" id="JASWJB010000428">
    <property type="protein sequence ID" value="KAK2590518.1"/>
    <property type="molecule type" value="Genomic_DNA"/>
</dbReference>
<dbReference type="Pfam" id="PF02765">
    <property type="entry name" value="POT1"/>
    <property type="match status" value="1"/>
</dbReference>
<dbReference type="GO" id="GO:0016233">
    <property type="term" value="P:telomere capping"/>
    <property type="evidence" value="ECO:0007669"/>
    <property type="project" value="TreeGrafter"/>
</dbReference>
<accession>A0AAJ0FTC3</accession>
<evidence type="ECO:0000313" key="13">
    <source>
        <dbReference type="Proteomes" id="UP001251528"/>
    </source>
</evidence>
<name>A0AAJ0FTC3_9HYPO</name>
<feature type="compositionally biased region" description="Polar residues" evidence="9">
    <location>
        <begin position="427"/>
        <end position="440"/>
    </location>
</feature>
<evidence type="ECO:0000259" key="10">
    <source>
        <dbReference type="Pfam" id="PF02765"/>
    </source>
</evidence>
<proteinExistence type="inferred from homology"/>
<keyword evidence="6" id="KW-0779">Telomere</keyword>
<dbReference type="SUPFAM" id="SSF50249">
    <property type="entry name" value="Nucleic acid-binding proteins"/>
    <property type="match status" value="2"/>
</dbReference>
<evidence type="ECO:0000256" key="9">
    <source>
        <dbReference type="SAM" id="MobiDB-lite"/>
    </source>
</evidence>
<dbReference type="GO" id="GO:0098505">
    <property type="term" value="F:G-rich strand telomeric DNA binding"/>
    <property type="evidence" value="ECO:0007669"/>
    <property type="project" value="TreeGrafter"/>
</dbReference>
<dbReference type="PANTHER" id="PTHR14513:SF0">
    <property type="entry name" value="PROTECTION OF TELOMERES PROTEIN 1"/>
    <property type="match status" value="1"/>
</dbReference>
<evidence type="ECO:0000256" key="4">
    <source>
        <dbReference type="ARBA" id="ARBA00015253"/>
    </source>
</evidence>
<dbReference type="GO" id="GO:0010521">
    <property type="term" value="F:telomerase inhibitor activity"/>
    <property type="evidence" value="ECO:0007669"/>
    <property type="project" value="TreeGrafter"/>
</dbReference>
<gene>
    <name evidence="12" type="ORF">QQS21_011804</name>
</gene>
<dbReference type="GO" id="GO:0000783">
    <property type="term" value="C:nuclear telomere cap complex"/>
    <property type="evidence" value="ECO:0007669"/>
    <property type="project" value="TreeGrafter"/>
</dbReference>
<evidence type="ECO:0000256" key="5">
    <source>
        <dbReference type="ARBA" id="ARBA00022454"/>
    </source>
</evidence>
<dbReference type="InterPro" id="IPR032042">
    <property type="entry name" value="POT1PC"/>
</dbReference>
<sequence length="708" mass="79936">MATTRSAARDGRPPLGFAAIRDILDAKVRKGTLANVLGVVTDFRAPIPTGGPDWKCQVRIFDQSVENEPDHSIALEIFWPQNDMPDVRCGDVVIVFRAKVQTFREAWSLCSNYMTDVYVYDSSKIPKPIKDASRALRPSTRKKSYRPPSKVENEFVSVLHSSINKERLPTATEFEVMKINSTNVKKKFSELKDVRDGKFVDTVAQIVREPYDLGDKYTLWISDYTENPLFYHYQLMGGRGQGGDPDGHANKFGTSPSSSEWSGPFGKLSLQVTCFEPHASVIRKHKLTVGAWLSLRNMQIKFGHNNVNLEGYVREDREAPGKINVSQEQTHDSEATRPELKSALRRKRDYEKVKKEQLHLLTEAATAGAKRRAEIDPDSERPSKSNGRAKRKAIRAPLQQAYKEKQKQANGESPPTVDIAMDAPTDLNIQGKSFQPQTTHRPPLTPASQVKCENGNKPATPLEDMIKLVFHETIIDDNSVRLPLPFVNANYRTYASIVDFMPSRLEDFACPKKVPSEYAALSDHEESDSGSTSESESENEQEITPDSTKIIKEWEWRFYLRLEDVSQQDGQPKNSLWALVDNKSAQMLLSLDASDLRNDDRNLGRLRQTMFILWGELEEHKAQLENRALQSRPVNGTGPPADSDDEGDVQTKLVSKQTTFSNRPFACCIRQYGVQMKEKDDTKSDAGQGKRWERMFGLFGTKISGCER</sequence>
<dbReference type="InterPro" id="IPR011564">
    <property type="entry name" value="Telomer_end-bd_POT1/Cdc13"/>
</dbReference>
<evidence type="ECO:0000256" key="3">
    <source>
        <dbReference type="ARBA" id="ARBA00008442"/>
    </source>
</evidence>
<dbReference type="GO" id="GO:0032210">
    <property type="term" value="P:regulation of telomere maintenance via telomerase"/>
    <property type="evidence" value="ECO:0007669"/>
    <property type="project" value="TreeGrafter"/>
</dbReference>
<evidence type="ECO:0000256" key="8">
    <source>
        <dbReference type="ARBA" id="ARBA00023242"/>
    </source>
</evidence>
<dbReference type="InterPro" id="IPR012340">
    <property type="entry name" value="NA-bd_OB-fold"/>
</dbReference>
<reference evidence="12" key="1">
    <citation type="submission" date="2023-06" db="EMBL/GenBank/DDBJ databases">
        <title>Conoideocrella luteorostrata (Hypocreales: Clavicipitaceae), a potential biocontrol fungus for elongate hemlock scale in United States Christmas tree production areas.</title>
        <authorList>
            <person name="Barrett H."/>
            <person name="Lovett B."/>
            <person name="Macias A.M."/>
            <person name="Stajich J.E."/>
            <person name="Kasson M.T."/>
        </authorList>
    </citation>
    <scope>NUCLEOTIDE SEQUENCE</scope>
    <source>
        <strain evidence="12">ARSEF 14590</strain>
    </source>
</reference>
<dbReference type="PANTHER" id="PTHR14513">
    <property type="entry name" value="PROTECTION OF TELOMERES 1"/>
    <property type="match status" value="1"/>
</dbReference>
<dbReference type="AlphaFoldDB" id="A0AAJ0FTC3"/>
<comment type="subcellular location">
    <subcellularLocation>
        <location evidence="2">Chromosome</location>
        <location evidence="2">Telomere</location>
    </subcellularLocation>
    <subcellularLocation>
        <location evidence="1">Nucleus</location>
    </subcellularLocation>
</comment>
<feature type="region of interest" description="Disordered" evidence="9">
    <location>
        <begin position="520"/>
        <end position="546"/>
    </location>
</feature>
<comment type="similarity">
    <text evidence="3">Belongs to the telombin family.</text>
</comment>
<evidence type="ECO:0000259" key="11">
    <source>
        <dbReference type="Pfam" id="PF16686"/>
    </source>
</evidence>
<organism evidence="12 13">
    <name type="scientific">Conoideocrella luteorostrata</name>
    <dbReference type="NCBI Taxonomy" id="1105319"/>
    <lineage>
        <taxon>Eukaryota</taxon>
        <taxon>Fungi</taxon>
        <taxon>Dikarya</taxon>
        <taxon>Ascomycota</taxon>
        <taxon>Pezizomycotina</taxon>
        <taxon>Sordariomycetes</taxon>
        <taxon>Hypocreomycetidae</taxon>
        <taxon>Hypocreales</taxon>
        <taxon>Clavicipitaceae</taxon>
        <taxon>Conoideocrella</taxon>
    </lineage>
</organism>
<dbReference type="InterPro" id="IPR028389">
    <property type="entry name" value="POT1"/>
</dbReference>
<keyword evidence="5" id="KW-0158">Chromosome</keyword>
<dbReference type="Proteomes" id="UP001251528">
    <property type="component" value="Unassembled WGS sequence"/>
</dbReference>
<evidence type="ECO:0000313" key="12">
    <source>
        <dbReference type="EMBL" id="KAK2590518.1"/>
    </source>
</evidence>
<comment type="caution">
    <text evidence="12">The sequence shown here is derived from an EMBL/GenBank/DDBJ whole genome shotgun (WGS) entry which is preliminary data.</text>
</comment>
<feature type="domain" description="Protection of telomeres protein 1 ssDNA-binding" evidence="11">
    <location>
        <begin position="190"/>
        <end position="352"/>
    </location>
</feature>
<dbReference type="FunFam" id="2.40.50.140:FF:000303">
    <property type="entry name" value="Protection of telomeres protein 1"/>
    <property type="match status" value="1"/>
</dbReference>
<evidence type="ECO:0000256" key="2">
    <source>
        <dbReference type="ARBA" id="ARBA00004574"/>
    </source>
</evidence>
<feature type="region of interest" description="Disordered" evidence="9">
    <location>
        <begin position="361"/>
        <end position="452"/>
    </location>
</feature>
<keyword evidence="8" id="KW-0539">Nucleus</keyword>
<dbReference type="Gene3D" id="2.40.50.140">
    <property type="entry name" value="Nucleic acid-binding proteins"/>
    <property type="match status" value="2"/>
</dbReference>
<evidence type="ECO:0000256" key="6">
    <source>
        <dbReference type="ARBA" id="ARBA00022895"/>
    </source>
</evidence>
<feature type="region of interest" description="Disordered" evidence="9">
    <location>
        <begin position="241"/>
        <end position="260"/>
    </location>
</feature>
<evidence type="ECO:0000256" key="1">
    <source>
        <dbReference type="ARBA" id="ARBA00004123"/>
    </source>
</evidence>
<dbReference type="Pfam" id="PF16686">
    <property type="entry name" value="POT1PC"/>
    <property type="match status" value="1"/>
</dbReference>
<feature type="domain" description="Telomeric single stranded DNA binding POT1/Cdc13" evidence="10">
    <location>
        <begin position="24"/>
        <end position="134"/>
    </location>
</feature>
<feature type="compositionally biased region" description="Basic and acidic residues" evidence="9">
    <location>
        <begin position="371"/>
        <end position="383"/>
    </location>
</feature>
<keyword evidence="13" id="KW-1185">Reference proteome</keyword>